<dbReference type="FunFam" id="1.10.287.370:FF:000004">
    <property type="entry name" value="Probable prefoldin subunit 5"/>
    <property type="match status" value="1"/>
</dbReference>
<keyword evidence="2" id="KW-0143">Chaperone</keyword>
<evidence type="ECO:0000256" key="1">
    <source>
        <dbReference type="ARBA" id="ARBA00010048"/>
    </source>
</evidence>
<comment type="similarity">
    <text evidence="1">Belongs to the prefoldin subunit alpha family.</text>
</comment>
<organism evidence="3 4">
    <name type="scientific">Riccia fluitans</name>
    <dbReference type="NCBI Taxonomy" id="41844"/>
    <lineage>
        <taxon>Eukaryota</taxon>
        <taxon>Viridiplantae</taxon>
        <taxon>Streptophyta</taxon>
        <taxon>Embryophyta</taxon>
        <taxon>Marchantiophyta</taxon>
        <taxon>Marchantiopsida</taxon>
        <taxon>Marchantiidae</taxon>
        <taxon>Marchantiales</taxon>
        <taxon>Ricciaceae</taxon>
        <taxon>Riccia</taxon>
    </lineage>
</organism>
<dbReference type="EMBL" id="JBHFFA010000004">
    <property type="protein sequence ID" value="KAL2631512.1"/>
    <property type="molecule type" value="Genomic_DNA"/>
</dbReference>
<evidence type="ECO:0000256" key="2">
    <source>
        <dbReference type="ARBA" id="ARBA00023186"/>
    </source>
</evidence>
<dbReference type="InterPro" id="IPR009053">
    <property type="entry name" value="Prefoldin"/>
</dbReference>
<dbReference type="GO" id="GO:0009409">
    <property type="term" value="P:response to cold"/>
    <property type="evidence" value="ECO:0007669"/>
    <property type="project" value="UniProtKB-ARBA"/>
</dbReference>
<dbReference type="Pfam" id="PF02996">
    <property type="entry name" value="Prefoldin"/>
    <property type="match status" value="1"/>
</dbReference>
<dbReference type="NCBIfam" id="TIGR00293">
    <property type="entry name" value="prefoldin subunit alpha"/>
    <property type="match status" value="1"/>
</dbReference>
<evidence type="ECO:0008006" key="5">
    <source>
        <dbReference type="Google" id="ProtNLM"/>
    </source>
</evidence>
<dbReference type="InterPro" id="IPR004127">
    <property type="entry name" value="Prefoldin_subunit_alpha"/>
</dbReference>
<evidence type="ECO:0000313" key="3">
    <source>
        <dbReference type="EMBL" id="KAL2631512.1"/>
    </source>
</evidence>
<dbReference type="SUPFAM" id="SSF46579">
    <property type="entry name" value="Prefoldin"/>
    <property type="match status" value="1"/>
</dbReference>
<dbReference type="PANTHER" id="PTHR12674:SF2">
    <property type="entry name" value="PREFOLDIN SUBUNIT 5"/>
    <property type="match status" value="1"/>
</dbReference>
<protein>
    <recommendedName>
        <fullName evidence="5">Prefoldin subunit 5</fullName>
    </recommendedName>
</protein>
<sequence length="156" mass="16918">MAAASRSGVAEEIAKLSVEQLQAVKEQVDAELSVLQDSVGSIRTAANRFEMAANALHNLSLQKTGQQMLVPLTASLYVPGVLDNVDNVLVDVGTGYYIEKSLADGNDYCDRKIKFLKANHDKLVEVANDKRNTAEQVSLVLQAKMRSLSAGEQQRA</sequence>
<proteinExistence type="inferred from homology"/>
<dbReference type="GO" id="GO:0006457">
    <property type="term" value="P:protein folding"/>
    <property type="evidence" value="ECO:0007669"/>
    <property type="project" value="UniProtKB-ARBA"/>
</dbReference>
<dbReference type="Gene3D" id="1.10.287.370">
    <property type="match status" value="1"/>
</dbReference>
<dbReference type="PANTHER" id="PTHR12674">
    <property type="entry name" value="PREFOLDIN SUBUNIT 5"/>
    <property type="match status" value="1"/>
</dbReference>
<dbReference type="Proteomes" id="UP001605036">
    <property type="component" value="Unassembled WGS sequence"/>
</dbReference>
<keyword evidence="4" id="KW-1185">Reference proteome</keyword>
<evidence type="ECO:0000313" key="4">
    <source>
        <dbReference type="Proteomes" id="UP001605036"/>
    </source>
</evidence>
<dbReference type="InterPro" id="IPR011599">
    <property type="entry name" value="PFD_alpha_archaea"/>
</dbReference>
<comment type="caution">
    <text evidence="3">The sequence shown here is derived from an EMBL/GenBank/DDBJ whole genome shotgun (WGS) entry which is preliminary data.</text>
</comment>
<name>A0ABD1YP77_9MARC</name>
<dbReference type="CDD" id="cd23157">
    <property type="entry name" value="Prefoldin_5"/>
    <property type="match status" value="1"/>
</dbReference>
<reference evidence="3 4" key="1">
    <citation type="submission" date="2024-09" db="EMBL/GenBank/DDBJ databases">
        <title>Chromosome-scale assembly of Riccia fluitans.</title>
        <authorList>
            <person name="Paukszto L."/>
            <person name="Sawicki J."/>
            <person name="Karawczyk K."/>
            <person name="Piernik-Szablinska J."/>
            <person name="Szczecinska M."/>
            <person name="Mazdziarz M."/>
        </authorList>
    </citation>
    <scope>NUCLEOTIDE SEQUENCE [LARGE SCALE GENOMIC DNA]</scope>
    <source>
        <strain evidence="3">Rf_01</strain>
        <tissue evidence="3">Aerial parts of the thallus</tissue>
    </source>
</reference>
<accession>A0ABD1YP77</accession>
<dbReference type="AlphaFoldDB" id="A0ABD1YP77"/>
<gene>
    <name evidence="3" type="ORF">R1flu_016198</name>
</gene>